<evidence type="ECO:0000313" key="3">
    <source>
        <dbReference type="Proteomes" id="UP001153076"/>
    </source>
</evidence>
<gene>
    <name evidence="2" type="ORF">Cgig2_014451</name>
</gene>
<evidence type="ECO:0000313" key="2">
    <source>
        <dbReference type="EMBL" id="KAJ8435532.1"/>
    </source>
</evidence>
<dbReference type="EMBL" id="JAKOGI010000407">
    <property type="protein sequence ID" value="KAJ8435532.1"/>
    <property type="molecule type" value="Genomic_DNA"/>
</dbReference>
<dbReference type="AlphaFoldDB" id="A0A9Q1K2M5"/>
<reference evidence="2" key="1">
    <citation type="submission" date="2022-04" db="EMBL/GenBank/DDBJ databases">
        <title>Carnegiea gigantea Genome sequencing and assembly v2.</title>
        <authorList>
            <person name="Copetti D."/>
            <person name="Sanderson M.J."/>
            <person name="Burquez A."/>
            <person name="Wojciechowski M.F."/>
        </authorList>
    </citation>
    <scope>NUCLEOTIDE SEQUENCE</scope>
    <source>
        <strain evidence="2">SGP5-SGP5p</strain>
        <tissue evidence="2">Aerial part</tissue>
    </source>
</reference>
<organism evidence="2 3">
    <name type="scientific">Carnegiea gigantea</name>
    <dbReference type="NCBI Taxonomy" id="171969"/>
    <lineage>
        <taxon>Eukaryota</taxon>
        <taxon>Viridiplantae</taxon>
        <taxon>Streptophyta</taxon>
        <taxon>Embryophyta</taxon>
        <taxon>Tracheophyta</taxon>
        <taxon>Spermatophyta</taxon>
        <taxon>Magnoliopsida</taxon>
        <taxon>eudicotyledons</taxon>
        <taxon>Gunneridae</taxon>
        <taxon>Pentapetalae</taxon>
        <taxon>Caryophyllales</taxon>
        <taxon>Cactineae</taxon>
        <taxon>Cactaceae</taxon>
        <taxon>Cactoideae</taxon>
        <taxon>Echinocereeae</taxon>
        <taxon>Carnegiea</taxon>
    </lineage>
</organism>
<feature type="compositionally biased region" description="Polar residues" evidence="1">
    <location>
        <begin position="29"/>
        <end position="40"/>
    </location>
</feature>
<dbReference type="Proteomes" id="UP001153076">
    <property type="component" value="Unassembled WGS sequence"/>
</dbReference>
<sequence>MVHVSDTSSDSNSWSDLSPSSHDSERTPPVSSQPEQDQTSTPPPHQVENWALDSIPGEWLSTSASQDRYNSFRTCSISVCEKLDIQFFRSEKFAFLEKLAKDNCQGLRKIGDIVYPRLVRLFYANLETKIGANGVYLVSLVKSVPITINHLVLEIVFGLKFTATAPPSLTRKMAKDPCLTHYACPPKLAAYKCQNKTPPYHVLFPELRLYMYRVANMTRPTSLSYGNLLTRIFTHFKVPFDSKDYITQLVPVICANSLKFLCFYKTATRGWKHASELISAEATALQVPFPEQPTLHVLQDSLESLREDYAEL</sequence>
<feature type="region of interest" description="Disordered" evidence="1">
    <location>
        <begin position="1"/>
        <end position="48"/>
    </location>
</feature>
<comment type="caution">
    <text evidence="2">The sequence shown here is derived from an EMBL/GenBank/DDBJ whole genome shotgun (WGS) entry which is preliminary data.</text>
</comment>
<proteinExistence type="predicted"/>
<protein>
    <submittedName>
        <fullName evidence="2">Uncharacterized protein</fullName>
    </submittedName>
</protein>
<name>A0A9Q1K2M5_9CARY</name>
<keyword evidence="3" id="KW-1185">Reference proteome</keyword>
<dbReference type="OrthoDB" id="1300216at2759"/>
<feature type="compositionally biased region" description="Low complexity" evidence="1">
    <location>
        <begin position="1"/>
        <end position="21"/>
    </location>
</feature>
<accession>A0A9Q1K2M5</accession>
<evidence type="ECO:0000256" key="1">
    <source>
        <dbReference type="SAM" id="MobiDB-lite"/>
    </source>
</evidence>